<evidence type="ECO:0000256" key="10">
    <source>
        <dbReference type="ARBA" id="ARBA00023180"/>
    </source>
</evidence>
<keyword evidence="8 11" id="KW-0333">Golgi apparatus</keyword>
<protein>
    <recommendedName>
        <fullName evidence="11">Hexosyltransferase</fullName>
        <ecNumber evidence="11">2.4.1.-</ecNumber>
    </recommendedName>
</protein>
<keyword evidence="7" id="KW-1133">Transmembrane helix</keyword>
<dbReference type="InParanoid" id="A0A1S3K2F7"/>
<evidence type="ECO:0000256" key="4">
    <source>
        <dbReference type="ARBA" id="ARBA00022679"/>
    </source>
</evidence>
<organism evidence="12 13">
    <name type="scientific">Lingula anatina</name>
    <name type="common">Brachiopod</name>
    <name type="synonym">Lingula unguis</name>
    <dbReference type="NCBI Taxonomy" id="7574"/>
    <lineage>
        <taxon>Eukaryota</taxon>
        <taxon>Metazoa</taxon>
        <taxon>Spiralia</taxon>
        <taxon>Lophotrochozoa</taxon>
        <taxon>Brachiopoda</taxon>
        <taxon>Linguliformea</taxon>
        <taxon>Lingulata</taxon>
        <taxon>Lingulida</taxon>
        <taxon>Linguloidea</taxon>
        <taxon>Lingulidae</taxon>
        <taxon>Lingula</taxon>
    </lineage>
</organism>
<dbReference type="AlphaFoldDB" id="A0A1S3K2F7"/>
<evidence type="ECO:0000256" key="3">
    <source>
        <dbReference type="ARBA" id="ARBA00022676"/>
    </source>
</evidence>
<keyword evidence="5" id="KW-0812">Transmembrane</keyword>
<dbReference type="GeneID" id="106178252"/>
<dbReference type="KEGG" id="lak:106178252"/>
<dbReference type="GO" id="GO:0006493">
    <property type="term" value="P:protein O-linked glycosylation"/>
    <property type="evidence" value="ECO:0007669"/>
    <property type="project" value="TreeGrafter"/>
</dbReference>
<evidence type="ECO:0000256" key="9">
    <source>
        <dbReference type="ARBA" id="ARBA00023136"/>
    </source>
</evidence>
<dbReference type="STRING" id="7574.A0A1S3K2F7"/>
<evidence type="ECO:0000256" key="5">
    <source>
        <dbReference type="ARBA" id="ARBA00022692"/>
    </source>
</evidence>
<sequence length="288" mass="33309">MSYDGIHQRGTKYDYVINEPCDHANGPYLLVLVISDPRNFKARWMIRETTGTVKSYDGKRIRTVFIVGRTENASIERNITLESARHRDIIKIAFDDSYKNYTLKALLAFRWTIEHCANVSYVLRCGHDITAHYKEIVQYVSELPSNLASNLFAGKLIRKGTPVFRDPHGKWYQSREEFSQDTYPAYILGFASLFSFDVIRRIHYASLWKHLFMEDIFTSSLATENNITLTHNPNFWQYGSDKLLERECCLLSSLAIHRAPNFRVWSALNGNRSKTEACGRQGCFVTPK</sequence>
<keyword evidence="9" id="KW-0472">Membrane</keyword>
<name>A0A1S3K2F7_LINAN</name>
<evidence type="ECO:0000256" key="2">
    <source>
        <dbReference type="ARBA" id="ARBA00008661"/>
    </source>
</evidence>
<comment type="subcellular location">
    <subcellularLocation>
        <location evidence="1 11">Golgi apparatus membrane</location>
        <topology evidence="1 11">Single-pass type II membrane protein</topology>
    </subcellularLocation>
</comment>
<evidence type="ECO:0000256" key="8">
    <source>
        <dbReference type="ARBA" id="ARBA00023034"/>
    </source>
</evidence>
<gene>
    <name evidence="13" type="primary">LOC106178252</name>
</gene>
<keyword evidence="12" id="KW-1185">Reference proteome</keyword>
<dbReference type="Pfam" id="PF01762">
    <property type="entry name" value="Galactosyl_T"/>
    <property type="match status" value="1"/>
</dbReference>
<dbReference type="RefSeq" id="XP_013416823.2">
    <property type="nucleotide sequence ID" value="XM_013561369.2"/>
</dbReference>
<dbReference type="Gene3D" id="3.90.550.50">
    <property type="match status" value="1"/>
</dbReference>
<keyword evidence="10" id="KW-0325">Glycoprotein</keyword>
<reference evidence="13" key="1">
    <citation type="submission" date="2025-08" db="UniProtKB">
        <authorList>
            <consortium name="RefSeq"/>
        </authorList>
    </citation>
    <scope>IDENTIFICATION</scope>
    <source>
        <tissue evidence="13">Gonads</tissue>
    </source>
</reference>
<accession>A0A1S3K2F7</accession>
<proteinExistence type="inferred from homology"/>
<dbReference type="EC" id="2.4.1.-" evidence="11"/>
<dbReference type="PANTHER" id="PTHR11214:SF3">
    <property type="entry name" value="BETA-1,3-GALACTOSYLTRANSFERASE 6"/>
    <property type="match status" value="1"/>
</dbReference>
<evidence type="ECO:0000256" key="11">
    <source>
        <dbReference type="RuleBase" id="RU363063"/>
    </source>
</evidence>
<keyword evidence="6" id="KW-0735">Signal-anchor</keyword>
<dbReference type="InterPro" id="IPR002659">
    <property type="entry name" value="Glyco_trans_31"/>
</dbReference>
<keyword evidence="4" id="KW-0808">Transferase</keyword>
<evidence type="ECO:0000256" key="6">
    <source>
        <dbReference type="ARBA" id="ARBA00022968"/>
    </source>
</evidence>
<dbReference type="OrthoDB" id="6381420at2759"/>
<evidence type="ECO:0000256" key="7">
    <source>
        <dbReference type="ARBA" id="ARBA00022989"/>
    </source>
</evidence>
<evidence type="ECO:0000313" key="12">
    <source>
        <dbReference type="Proteomes" id="UP000085678"/>
    </source>
</evidence>
<comment type="similarity">
    <text evidence="2 11">Belongs to the glycosyltransferase 31 family.</text>
</comment>
<dbReference type="GO" id="GO:0016758">
    <property type="term" value="F:hexosyltransferase activity"/>
    <property type="evidence" value="ECO:0007669"/>
    <property type="project" value="InterPro"/>
</dbReference>
<dbReference type="GO" id="GO:0000139">
    <property type="term" value="C:Golgi membrane"/>
    <property type="evidence" value="ECO:0007669"/>
    <property type="project" value="UniProtKB-SubCell"/>
</dbReference>
<dbReference type="Proteomes" id="UP000085678">
    <property type="component" value="Unplaced"/>
</dbReference>
<keyword evidence="3 11" id="KW-0328">Glycosyltransferase</keyword>
<dbReference type="PANTHER" id="PTHR11214">
    <property type="entry name" value="BETA-1,3-N-ACETYLGLUCOSAMINYLTRANSFERASE"/>
    <property type="match status" value="1"/>
</dbReference>
<evidence type="ECO:0000313" key="13">
    <source>
        <dbReference type="RefSeq" id="XP_013416823.2"/>
    </source>
</evidence>
<dbReference type="FunFam" id="3.90.550.50:FF:000001">
    <property type="entry name" value="Hexosyltransferase"/>
    <property type="match status" value="1"/>
</dbReference>
<evidence type="ECO:0000256" key="1">
    <source>
        <dbReference type="ARBA" id="ARBA00004323"/>
    </source>
</evidence>